<sequence length="119" mass="13134">MTWDLSHVILIIGGKETSIIPIPCLEIRPGVFLGSCDYKLEEIITKYEDFLCPNFFPEGQECAFPLQAGEYGGKIEKITLPEISDAVAALAKGTVKITLSVNRNEEEVFCIKGNLELAK</sequence>
<organism evidence="2 3">
    <name type="scientific">Lepeophtheirus salmonis</name>
    <name type="common">Salmon louse</name>
    <name type="synonym">Caligus salmonis</name>
    <dbReference type="NCBI Taxonomy" id="72036"/>
    <lineage>
        <taxon>Eukaryota</taxon>
        <taxon>Metazoa</taxon>
        <taxon>Ecdysozoa</taxon>
        <taxon>Arthropoda</taxon>
        <taxon>Crustacea</taxon>
        <taxon>Multicrustacea</taxon>
        <taxon>Hexanauplia</taxon>
        <taxon>Copepoda</taxon>
        <taxon>Siphonostomatoida</taxon>
        <taxon>Caligidae</taxon>
        <taxon>Lepeophtheirus</taxon>
    </lineage>
</organism>
<evidence type="ECO:0000313" key="2">
    <source>
        <dbReference type="EMBL" id="CAF2793844.1"/>
    </source>
</evidence>
<dbReference type="EMBL" id="HG994589">
    <property type="protein sequence ID" value="CAF2793844.1"/>
    <property type="molecule type" value="Genomic_DNA"/>
</dbReference>
<keyword evidence="1" id="KW-0732">Signal</keyword>
<accession>A0A7R8CEB0</accession>
<evidence type="ECO:0000313" key="3">
    <source>
        <dbReference type="Proteomes" id="UP000675881"/>
    </source>
</evidence>
<name>A0A7R8CEB0_LEPSM</name>
<protein>
    <submittedName>
        <fullName evidence="2">(salmon louse) hypothetical protein</fullName>
    </submittedName>
</protein>
<proteinExistence type="predicted"/>
<dbReference type="OrthoDB" id="6409159at2759"/>
<dbReference type="Proteomes" id="UP000675881">
    <property type="component" value="Chromosome 10"/>
</dbReference>
<keyword evidence="3" id="KW-1185">Reference proteome</keyword>
<dbReference type="Gene3D" id="2.70.220.10">
    <property type="entry name" value="Ganglioside GM2 activator"/>
    <property type="match status" value="1"/>
</dbReference>
<dbReference type="AlphaFoldDB" id="A0A7R8CEB0"/>
<dbReference type="SUPFAM" id="SSF63707">
    <property type="entry name" value="Ganglioside M2 (gm2) activator"/>
    <property type="match status" value="1"/>
</dbReference>
<evidence type="ECO:0000256" key="1">
    <source>
        <dbReference type="ARBA" id="ARBA00022729"/>
    </source>
</evidence>
<gene>
    <name evidence="2" type="ORF">LSAA_2322</name>
</gene>
<reference evidence="2" key="1">
    <citation type="submission" date="2021-02" db="EMBL/GenBank/DDBJ databases">
        <authorList>
            <person name="Bekaert M."/>
        </authorList>
    </citation>
    <scope>NUCLEOTIDE SEQUENCE</scope>
    <source>
        <strain evidence="2">IoA-00</strain>
    </source>
</reference>
<dbReference type="InterPro" id="IPR036846">
    <property type="entry name" value="GM2-AP_sf"/>
</dbReference>